<feature type="region of interest" description="Disordered" evidence="12">
    <location>
        <begin position="398"/>
        <end position="429"/>
    </location>
</feature>
<keyword evidence="4 9" id="KW-0863">Zinc-finger</keyword>
<sequence>MPVECILDEQSEEEIDIGTPSSTESPGHKCPSCDESFASLISLKEHTSLHCSQRRRRRRRSTSPPFVAACTTTTHLNTSGEPRREFCSSIRCFECRSLFPDRQSFMHHFTVTRCSLNRQRIEYTEEEQSILATHYRENNFPMPAEMSLLAKRLGVRYRQIMHWFQNRRSKERKQQRENKNPPVECVECKSTFVTEQNLKSHQAAVHSEAKESAVQEFPCTAPGCDASFTNEDLLVTHRLAHLPESEGNGMGSSRLTILGPKPQWKNFTVTVLEAHYSDNNFPEPMDIGYIARRLDVDPLHIHMWFKERRNQHIRKLEESGRVVVEGGLAVSSQRALSRVCNTCDAAFICQTDLDTHSEMHKSSWAQKCNMCSKEFSNVIALETHWIRHGVEFMGEAGEGTKQEATTTAATTTASTTTTTTTAAPPPSLPAPERMAKASFSGLQLKVLDGHYQQNHFPGAAEVWLVARRLGLRPRQVTHWFQNRRGRERRAHKVTTPASHPCLWCGAAFITPPALRRHRRHHRNTAARHACAQCPAVFLTAMLLETHSLLHQTSPHSRSTSPSQRPPDSSRDPLAVGQVRPGTLPAPSDTDESDGSEPELSIDLTATPAAEEGQGEAGTAGTRPAPSWHTPQPVMEEVDEEMAEMLRHAGIEVTDESLAGKESPASKDKAASNVGESGEVGELDEVRGQEFTLTEEEASASLEKDVICEQVFFDDHTDSEDDSEEEEPRLKIVSAYTISPSESDKARASEAQ</sequence>
<feature type="DNA-binding region" description="Homeobox" evidence="10">
    <location>
        <begin position="432"/>
        <end position="491"/>
    </location>
</feature>
<keyword evidence="5" id="KW-0862">Zinc</keyword>
<feature type="domain" description="C2H2-type" evidence="14">
    <location>
        <begin position="183"/>
        <end position="211"/>
    </location>
</feature>
<keyword evidence="6 10" id="KW-0238">DNA-binding</keyword>
<evidence type="ECO:0000256" key="5">
    <source>
        <dbReference type="ARBA" id="ARBA00022833"/>
    </source>
</evidence>
<keyword evidence="3" id="KW-0677">Repeat</keyword>
<feature type="domain" description="C2H2-type" evidence="14">
    <location>
        <begin position="28"/>
        <end position="55"/>
    </location>
</feature>
<feature type="compositionally biased region" description="Low complexity" evidence="12">
    <location>
        <begin position="404"/>
        <end position="422"/>
    </location>
</feature>
<dbReference type="GO" id="GO:0000981">
    <property type="term" value="F:DNA-binding transcription factor activity, RNA polymerase II-specific"/>
    <property type="evidence" value="ECO:0007669"/>
    <property type="project" value="InterPro"/>
</dbReference>
<keyword evidence="7 10" id="KW-0371">Homeobox</keyword>
<dbReference type="Gene3D" id="3.30.160.60">
    <property type="entry name" value="Classic Zinc Finger"/>
    <property type="match status" value="3"/>
</dbReference>
<dbReference type="Pfam" id="PF00096">
    <property type="entry name" value="zf-C2H2"/>
    <property type="match status" value="1"/>
</dbReference>
<evidence type="ECO:0000259" key="14">
    <source>
        <dbReference type="PROSITE" id="PS50157"/>
    </source>
</evidence>
<dbReference type="PANTHER" id="PTHR16515:SF66">
    <property type="entry name" value="C2H2-TYPE DOMAIN-CONTAINING PROTEIN"/>
    <property type="match status" value="1"/>
</dbReference>
<comment type="subcellular location">
    <subcellularLocation>
        <location evidence="1 10 11">Nucleus</location>
    </subcellularLocation>
</comment>
<dbReference type="SUPFAM" id="SSF46689">
    <property type="entry name" value="Homeodomain-like"/>
    <property type="match status" value="3"/>
</dbReference>
<evidence type="ECO:0000256" key="1">
    <source>
        <dbReference type="ARBA" id="ARBA00004123"/>
    </source>
</evidence>
<evidence type="ECO:0000256" key="9">
    <source>
        <dbReference type="PROSITE-ProRule" id="PRU00042"/>
    </source>
</evidence>
<name>A0A0P4W0Y7_SCYOL</name>
<evidence type="ECO:0000256" key="11">
    <source>
        <dbReference type="RuleBase" id="RU000682"/>
    </source>
</evidence>
<feature type="region of interest" description="Disordered" evidence="12">
    <location>
        <begin position="550"/>
        <end position="631"/>
    </location>
</feature>
<dbReference type="AlphaFoldDB" id="A0A0P4W0Y7"/>
<dbReference type="GO" id="GO:0005634">
    <property type="term" value="C:nucleus"/>
    <property type="evidence" value="ECO:0007669"/>
    <property type="project" value="UniProtKB-SubCell"/>
</dbReference>
<dbReference type="Pfam" id="PF13912">
    <property type="entry name" value="zf-C2H2_6"/>
    <property type="match status" value="2"/>
</dbReference>
<dbReference type="Pfam" id="PF00046">
    <property type="entry name" value="Homeodomain"/>
    <property type="match status" value="2"/>
</dbReference>
<dbReference type="InterPro" id="IPR001356">
    <property type="entry name" value="HD"/>
</dbReference>
<evidence type="ECO:0000256" key="10">
    <source>
        <dbReference type="PROSITE-ProRule" id="PRU00108"/>
    </source>
</evidence>
<feature type="region of interest" description="Disordered" evidence="12">
    <location>
        <begin position="650"/>
        <end position="697"/>
    </location>
</feature>
<organism evidence="15">
    <name type="scientific">Scylla olivacea</name>
    <name type="common">Orange mud crab</name>
    <name type="synonym">Cancer olivacea</name>
    <dbReference type="NCBI Taxonomy" id="85551"/>
    <lineage>
        <taxon>Eukaryota</taxon>
        <taxon>Metazoa</taxon>
        <taxon>Ecdysozoa</taxon>
        <taxon>Arthropoda</taxon>
        <taxon>Crustacea</taxon>
        <taxon>Multicrustacea</taxon>
        <taxon>Malacostraca</taxon>
        <taxon>Eumalacostraca</taxon>
        <taxon>Eucarida</taxon>
        <taxon>Decapoda</taxon>
        <taxon>Pleocyemata</taxon>
        <taxon>Brachyura</taxon>
        <taxon>Eubrachyura</taxon>
        <taxon>Portunoidea</taxon>
        <taxon>Portunidae</taxon>
        <taxon>Portuninae</taxon>
        <taxon>Scylla</taxon>
    </lineage>
</organism>
<dbReference type="InterPro" id="IPR017970">
    <property type="entry name" value="Homeobox_CS"/>
</dbReference>
<dbReference type="SMART" id="SM00389">
    <property type="entry name" value="HOX"/>
    <property type="match status" value="3"/>
</dbReference>
<evidence type="ECO:0000256" key="4">
    <source>
        <dbReference type="ARBA" id="ARBA00022771"/>
    </source>
</evidence>
<keyword evidence="8 10" id="KW-0539">Nucleus</keyword>
<accession>A0A0P4W0Y7</accession>
<feature type="domain" description="Homeobox" evidence="13">
    <location>
        <begin position="114"/>
        <end position="174"/>
    </location>
</feature>
<dbReference type="InterPro" id="IPR013087">
    <property type="entry name" value="Znf_C2H2_type"/>
</dbReference>
<feature type="compositionally biased region" description="Acidic residues" evidence="12">
    <location>
        <begin position="7"/>
        <end position="16"/>
    </location>
</feature>
<dbReference type="SUPFAM" id="SSF57667">
    <property type="entry name" value="beta-beta-alpha zinc fingers"/>
    <property type="match status" value="2"/>
</dbReference>
<dbReference type="GO" id="GO:0003677">
    <property type="term" value="F:DNA binding"/>
    <property type="evidence" value="ECO:0007669"/>
    <property type="project" value="UniProtKB-UniRule"/>
</dbReference>
<evidence type="ECO:0000313" key="15">
    <source>
        <dbReference type="EMBL" id="JAI58453.1"/>
    </source>
</evidence>
<feature type="domain" description="C2H2-type" evidence="14">
    <location>
        <begin position="499"/>
        <end position="526"/>
    </location>
</feature>
<feature type="domain" description="C2H2-type" evidence="14">
    <location>
        <begin position="217"/>
        <end position="246"/>
    </location>
</feature>
<evidence type="ECO:0000259" key="13">
    <source>
        <dbReference type="PROSITE" id="PS50071"/>
    </source>
</evidence>
<feature type="compositionally biased region" description="Acidic residues" evidence="12">
    <location>
        <begin position="716"/>
        <end position="726"/>
    </location>
</feature>
<dbReference type="Gene3D" id="1.10.10.60">
    <property type="entry name" value="Homeodomain-like"/>
    <property type="match status" value="3"/>
</dbReference>
<dbReference type="PROSITE" id="PS50071">
    <property type="entry name" value="HOMEOBOX_2"/>
    <property type="match status" value="3"/>
</dbReference>
<dbReference type="PANTHER" id="PTHR16515">
    <property type="entry name" value="PR DOMAIN ZINC FINGER PROTEIN"/>
    <property type="match status" value="1"/>
</dbReference>
<feature type="region of interest" description="Disordered" evidence="12">
    <location>
        <begin position="7"/>
        <end position="29"/>
    </location>
</feature>
<dbReference type="CDD" id="cd00086">
    <property type="entry name" value="homeodomain"/>
    <property type="match status" value="3"/>
</dbReference>
<dbReference type="InterPro" id="IPR036236">
    <property type="entry name" value="Znf_C2H2_sf"/>
</dbReference>
<dbReference type="PROSITE" id="PS50157">
    <property type="entry name" value="ZINC_FINGER_C2H2_2"/>
    <property type="match status" value="4"/>
</dbReference>
<feature type="domain" description="Homeobox" evidence="13">
    <location>
        <begin position="430"/>
        <end position="490"/>
    </location>
</feature>
<dbReference type="InterPro" id="IPR050331">
    <property type="entry name" value="Zinc_finger"/>
</dbReference>
<dbReference type="GO" id="GO:0008270">
    <property type="term" value="F:zinc ion binding"/>
    <property type="evidence" value="ECO:0007669"/>
    <property type="project" value="UniProtKB-KW"/>
</dbReference>
<feature type="compositionally biased region" description="Basic and acidic residues" evidence="12">
    <location>
        <begin position="741"/>
        <end position="751"/>
    </location>
</feature>
<feature type="compositionally biased region" description="Low complexity" evidence="12">
    <location>
        <begin position="550"/>
        <end position="566"/>
    </location>
</feature>
<feature type="region of interest" description="Disordered" evidence="12">
    <location>
        <begin position="712"/>
        <end position="751"/>
    </location>
</feature>
<dbReference type="InterPro" id="IPR009057">
    <property type="entry name" value="Homeodomain-like_sf"/>
</dbReference>
<dbReference type="EMBL" id="GDRN01101021">
    <property type="protein sequence ID" value="JAI58453.1"/>
    <property type="molecule type" value="Transcribed_RNA"/>
</dbReference>
<feature type="compositionally biased region" description="Low complexity" evidence="12">
    <location>
        <begin position="604"/>
        <end position="621"/>
    </location>
</feature>
<feature type="domain" description="Homeobox" evidence="13">
    <location>
        <begin position="269"/>
        <end position="315"/>
    </location>
</feature>
<evidence type="ECO:0000256" key="6">
    <source>
        <dbReference type="ARBA" id="ARBA00023125"/>
    </source>
</evidence>
<evidence type="ECO:0000256" key="2">
    <source>
        <dbReference type="ARBA" id="ARBA00022723"/>
    </source>
</evidence>
<dbReference type="PROSITE" id="PS00027">
    <property type="entry name" value="HOMEOBOX_1"/>
    <property type="match status" value="1"/>
</dbReference>
<feature type="DNA-binding region" description="Homeobox" evidence="10">
    <location>
        <begin position="116"/>
        <end position="175"/>
    </location>
</feature>
<feature type="DNA-binding region" description="Homeobox" evidence="10">
    <location>
        <begin position="271"/>
        <end position="316"/>
    </location>
</feature>
<keyword evidence="2" id="KW-0479">Metal-binding</keyword>
<protein>
    <submittedName>
        <fullName evidence="15">Uncharacterized protein</fullName>
    </submittedName>
</protein>
<dbReference type="PROSITE" id="PS00028">
    <property type="entry name" value="ZINC_FINGER_C2H2_1"/>
    <property type="match status" value="7"/>
</dbReference>
<reference evidence="15" key="1">
    <citation type="submission" date="2015-09" db="EMBL/GenBank/DDBJ databases">
        <title>Scylla olivacea transcriptome.</title>
        <authorList>
            <person name="Ikhwanuddin M."/>
        </authorList>
    </citation>
    <scope>NUCLEOTIDE SEQUENCE</scope>
</reference>
<dbReference type="SMART" id="SM00355">
    <property type="entry name" value="ZnF_C2H2"/>
    <property type="match status" value="8"/>
</dbReference>
<evidence type="ECO:0000256" key="12">
    <source>
        <dbReference type="SAM" id="MobiDB-lite"/>
    </source>
</evidence>
<evidence type="ECO:0000256" key="8">
    <source>
        <dbReference type="ARBA" id="ARBA00023242"/>
    </source>
</evidence>
<proteinExistence type="predicted"/>
<evidence type="ECO:0000256" key="7">
    <source>
        <dbReference type="ARBA" id="ARBA00023155"/>
    </source>
</evidence>
<evidence type="ECO:0000256" key="3">
    <source>
        <dbReference type="ARBA" id="ARBA00022737"/>
    </source>
</evidence>